<accession>A0A4Q7E7L4</accession>
<feature type="transmembrane region" description="Helical" evidence="1">
    <location>
        <begin position="383"/>
        <end position="404"/>
    </location>
</feature>
<feature type="transmembrane region" description="Helical" evidence="1">
    <location>
        <begin position="529"/>
        <end position="551"/>
    </location>
</feature>
<protein>
    <recommendedName>
        <fullName evidence="4">AcrB/AcrD/AcrF family protein</fullName>
    </recommendedName>
</protein>
<reference evidence="2 3" key="1">
    <citation type="submission" date="2018-01" db="EMBL/GenBank/DDBJ databases">
        <title>Co-occurrence of chitin degradation, pigmentation and bioactivity in marine Pseudoalteromonas.</title>
        <authorList>
            <person name="Paulsen S."/>
            <person name="Gram L."/>
            <person name="Machado H."/>
        </authorList>
    </citation>
    <scope>NUCLEOTIDE SEQUENCE [LARGE SCALE GENOMIC DNA]</scope>
    <source>
        <strain evidence="2 3">S1946</strain>
    </source>
</reference>
<dbReference type="Gene3D" id="1.20.1640.10">
    <property type="entry name" value="Multidrug efflux transporter AcrB transmembrane domain"/>
    <property type="match status" value="2"/>
</dbReference>
<evidence type="ECO:0000313" key="3">
    <source>
        <dbReference type="Proteomes" id="UP000292345"/>
    </source>
</evidence>
<dbReference type="Gene3D" id="3.30.2090.10">
    <property type="entry name" value="Multidrug efflux transporter AcrB TolC docking domain, DN and DC subdomains"/>
    <property type="match status" value="2"/>
</dbReference>
<dbReference type="GO" id="GO:0042910">
    <property type="term" value="F:xenobiotic transmembrane transporter activity"/>
    <property type="evidence" value="ECO:0007669"/>
    <property type="project" value="TreeGrafter"/>
</dbReference>
<feature type="transmembrane region" description="Helical" evidence="1">
    <location>
        <begin position="883"/>
        <end position="903"/>
    </location>
</feature>
<dbReference type="Gene3D" id="3.30.70.1430">
    <property type="entry name" value="Multidrug efflux transporter AcrB pore domain"/>
    <property type="match status" value="2"/>
</dbReference>
<evidence type="ECO:0008006" key="4">
    <source>
        <dbReference type="Google" id="ProtNLM"/>
    </source>
</evidence>
<dbReference type="PANTHER" id="PTHR32063:SF0">
    <property type="entry name" value="SWARMING MOTILITY PROTEIN SWRC"/>
    <property type="match status" value="1"/>
</dbReference>
<keyword evidence="1" id="KW-0812">Transmembrane</keyword>
<feature type="transmembrane region" description="Helical" evidence="1">
    <location>
        <begin position="857"/>
        <end position="876"/>
    </location>
</feature>
<sequence>MQDLYSKKLHPYRAFILGLTLCLVLLSTFVVELLPVSLYPNSTKPTVRVVASYDMDVSSFKEVVGKKMEKSLRNIEGVDRVDAQYGPGKTTYYAVFEWNKSSNEAMKEVATVASFYQSQLPSNYPPIKTYYYDAGLELYIAVKSKKMSSEALSVALEQRLTPILSSIPGISSVYVSPVDQKEVIVKVNPYSLVRYKLSIEDVLDKLKESRFDTHLGTIRSVGDAPEYQVTLGQAAKTIDEIENFVLSSGAGRLVKLSDVATVELQVKESSRYFYVDDMQVVAVAAWPLPDTNLYDISKQFESAVAKELNGLGEVIVLNSPMKYIGVSLYQMGVAVLVGMLFTALSVLIFFRKLSATILITLSMPISITFGVCMLFLFNAGINLVSVGAVGIASGLVVDSCVFVLEKIRLKLAILKSTEISTRYSRTVIGAVRESVRSVLSTSMTSIAVFLPLLFTQPIIKALIGELSIVIIVLLLASIVFSLFVLPALILLFPGKLFLQTTSFNQGNAEQDKRRAGSLYPKTQRLLSNIWITTPILLLTIWLCSHAIGLLWHDVKRDVIAQPLPNIVDVGLFFNDTELPLFKRQKLAFIVKERVDQVLKDEIKFSFTDVRKGVVYISIHLKNYEQAPNVIKKLKKAVPDNEDYTVDISPWVSASVKVENKPDYRIYIPNGEHERSVKLVSDLYKGFKAESAVLKVVPYPKVKKFSIANLKLNQMVVSSLSNELDYGDLEKSLSLFSKLSLKEEYLYSVNMNVGDTPLSIQVGQNGLSGIAEIEQLPIWLDGIAVNFGQLAKFITSDDYLYYHSRNGADVYMLELWMAKDVGNANEIISKVIGGVGVQSLGVNVVSVEGEINDNIRSLLFALCASVIIVFLVLIIDLKSVILSLVALSCIPFGMVGASFSLFYFDGTFSVNSLIGLIMLSGIGVNSSILIIHSYQDNAVKYPDNNVYENIISAVVSRLRAIFITSISTILGMLPLAYGFGNGGPIMQPLGLAMCGGMLTIALLSIVIIPVLLAAHQRLFAKFTNHVHNKAVSN</sequence>
<feature type="transmembrane region" description="Helical" evidence="1">
    <location>
        <begin position="12"/>
        <end position="34"/>
    </location>
</feature>
<gene>
    <name evidence="2" type="ORF">C3B51_14830</name>
</gene>
<dbReference type="GO" id="GO:0005886">
    <property type="term" value="C:plasma membrane"/>
    <property type="evidence" value="ECO:0007669"/>
    <property type="project" value="TreeGrafter"/>
</dbReference>
<dbReference type="Pfam" id="PF00873">
    <property type="entry name" value="ACR_tran"/>
    <property type="match status" value="2"/>
</dbReference>
<dbReference type="AlphaFoldDB" id="A0A4Q7E7L4"/>
<feature type="transmembrane region" description="Helical" evidence="1">
    <location>
        <begin position="957"/>
        <end position="976"/>
    </location>
</feature>
<comment type="caution">
    <text evidence="2">The sequence shown here is derived from an EMBL/GenBank/DDBJ whole genome shotgun (WGS) entry which is preliminary data.</text>
</comment>
<keyword evidence="1" id="KW-0472">Membrane</keyword>
<evidence type="ECO:0000256" key="1">
    <source>
        <dbReference type="SAM" id="Phobius"/>
    </source>
</evidence>
<feature type="transmembrane region" description="Helical" evidence="1">
    <location>
        <begin position="988"/>
        <end position="1013"/>
    </location>
</feature>
<organism evidence="2 3">
    <name type="scientific">Pseudoalteromonas rubra</name>
    <dbReference type="NCBI Taxonomy" id="43658"/>
    <lineage>
        <taxon>Bacteria</taxon>
        <taxon>Pseudomonadati</taxon>
        <taxon>Pseudomonadota</taxon>
        <taxon>Gammaproteobacteria</taxon>
        <taxon>Alteromonadales</taxon>
        <taxon>Pseudoalteromonadaceae</taxon>
        <taxon>Pseudoalteromonas</taxon>
    </lineage>
</organism>
<dbReference type="InterPro" id="IPR027463">
    <property type="entry name" value="AcrB_DN_DC_subdom"/>
</dbReference>
<feature type="transmembrane region" description="Helical" evidence="1">
    <location>
        <begin position="357"/>
        <end position="377"/>
    </location>
</feature>
<name>A0A4Q7E7L4_9GAMM</name>
<dbReference type="SUPFAM" id="SSF82693">
    <property type="entry name" value="Multidrug efflux transporter AcrB pore domain, PN1, PN2, PC1 and PC2 subdomains"/>
    <property type="match status" value="1"/>
</dbReference>
<dbReference type="PANTHER" id="PTHR32063">
    <property type="match status" value="1"/>
</dbReference>
<dbReference type="InterPro" id="IPR001036">
    <property type="entry name" value="Acrflvin-R"/>
</dbReference>
<keyword evidence="1" id="KW-1133">Transmembrane helix</keyword>
<dbReference type="SUPFAM" id="SSF82866">
    <property type="entry name" value="Multidrug efflux transporter AcrB transmembrane domain"/>
    <property type="match status" value="2"/>
</dbReference>
<dbReference type="SUPFAM" id="SSF82714">
    <property type="entry name" value="Multidrug efflux transporter AcrB TolC docking domain, DN and DC subdomains"/>
    <property type="match status" value="1"/>
</dbReference>
<proteinExistence type="predicted"/>
<dbReference type="Proteomes" id="UP000292345">
    <property type="component" value="Unassembled WGS sequence"/>
</dbReference>
<dbReference type="Gene3D" id="3.30.70.1440">
    <property type="entry name" value="Multidrug efflux transporter AcrB pore domain"/>
    <property type="match status" value="1"/>
</dbReference>
<dbReference type="RefSeq" id="WP_130245539.1">
    <property type="nucleotide sequence ID" value="NZ_PPUZ01000039.1"/>
</dbReference>
<dbReference type="PRINTS" id="PR00702">
    <property type="entry name" value="ACRIFLAVINRP"/>
</dbReference>
<feature type="transmembrane region" description="Helical" evidence="1">
    <location>
        <begin position="435"/>
        <end position="454"/>
    </location>
</feature>
<evidence type="ECO:0000313" key="2">
    <source>
        <dbReference type="EMBL" id="RZM78450.1"/>
    </source>
</evidence>
<dbReference type="EMBL" id="PPUZ01000039">
    <property type="protein sequence ID" value="RZM78450.1"/>
    <property type="molecule type" value="Genomic_DNA"/>
</dbReference>
<feature type="transmembrane region" description="Helical" evidence="1">
    <location>
        <begin position="328"/>
        <end position="350"/>
    </location>
</feature>
<feature type="transmembrane region" description="Helical" evidence="1">
    <location>
        <begin position="466"/>
        <end position="492"/>
    </location>
</feature>
<feature type="transmembrane region" description="Helical" evidence="1">
    <location>
        <begin position="909"/>
        <end position="930"/>
    </location>
</feature>
<dbReference type="Gene3D" id="3.30.70.1320">
    <property type="entry name" value="Multidrug efflux transporter AcrB pore domain like"/>
    <property type="match status" value="1"/>
</dbReference>